<dbReference type="PIRSF" id="PIRSF006603">
    <property type="entry name" value="DinF"/>
    <property type="match status" value="1"/>
</dbReference>
<evidence type="ECO:0000256" key="1">
    <source>
        <dbReference type="ARBA" id="ARBA00004651"/>
    </source>
</evidence>
<dbReference type="Pfam" id="PF01554">
    <property type="entry name" value="MatE"/>
    <property type="match status" value="2"/>
</dbReference>
<evidence type="ECO:0000313" key="8">
    <source>
        <dbReference type="EMBL" id="WGS65558.1"/>
    </source>
</evidence>
<feature type="transmembrane region" description="Helical" evidence="7">
    <location>
        <begin position="138"/>
        <end position="156"/>
    </location>
</feature>
<reference evidence="8 9" key="1">
    <citation type="submission" date="2021-02" db="EMBL/GenBank/DDBJ databases">
        <title>Characterization of Marinitoga sp. nov. str. BP5-C20A.</title>
        <authorList>
            <person name="Erauso G."/>
            <person name="Postec A."/>
        </authorList>
    </citation>
    <scope>NUCLEOTIDE SEQUENCE [LARGE SCALE GENOMIC DNA]</scope>
    <source>
        <strain evidence="8 9">BP5-C20A</strain>
    </source>
</reference>
<evidence type="ECO:0000256" key="6">
    <source>
        <dbReference type="ARBA" id="ARBA00023136"/>
    </source>
</evidence>
<feature type="transmembrane region" description="Helical" evidence="7">
    <location>
        <begin position="364"/>
        <end position="385"/>
    </location>
</feature>
<evidence type="ECO:0000256" key="5">
    <source>
        <dbReference type="ARBA" id="ARBA00022989"/>
    </source>
</evidence>
<keyword evidence="4 7" id="KW-0812">Transmembrane</keyword>
<name>A0ABY8PSR9_9BACT</name>
<dbReference type="InterPro" id="IPR002528">
    <property type="entry name" value="MATE_fam"/>
</dbReference>
<evidence type="ECO:0000256" key="4">
    <source>
        <dbReference type="ARBA" id="ARBA00022692"/>
    </source>
</evidence>
<feature type="transmembrane region" description="Helical" evidence="7">
    <location>
        <begin position="95"/>
        <end position="118"/>
    </location>
</feature>
<feature type="transmembrane region" description="Helical" evidence="7">
    <location>
        <begin position="21"/>
        <end position="39"/>
    </location>
</feature>
<dbReference type="NCBIfam" id="TIGR00797">
    <property type="entry name" value="matE"/>
    <property type="match status" value="1"/>
</dbReference>
<dbReference type="InterPro" id="IPR052031">
    <property type="entry name" value="Membrane_Transporter-Flippase"/>
</dbReference>
<dbReference type="PANTHER" id="PTHR43549:SF2">
    <property type="entry name" value="MULTIDRUG RESISTANCE PROTEIN NORM-RELATED"/>
    <property type="match status" value="1"/>
</dbReference>
<dbReference type="PANTHER" id="PTHR43549">
    <property type="entry name" value="MULTIDRUG RESISTANCE PROTEIN YPNP-RELATED"/>
    <property type="match status" value="1"/>
</dbReference>
<keyword evidence="9" id="KW-1185">Reference proteome</keyword>
<proteinExistence type="predicted"/>
<keyword evidence="6 7" id="KW-0472">Membrane</keyword>
<evidence type="ECO:0000256" key="2">
    <source>
        <dbReference type="ARBA" id="ARBA00022448"/>
    </source>
</evidence>
<keyword evidence="5 7" id="KW-1133">Transmembrane helix</keyword>
<dbReference type="CDD" id="cd13147">
    <property type="entry name" value="MATE_MJ0709_like"/>
    <property type="match status" value="1"/>
</dbReference>
<feature type="transmembrane region" description="Helical" evidence="7">
    <location>
        <begin position="284"/>
        <end position="308"/>
    </location>
</feature>
<feature type="transmembrane region" description="Helical" evidence="7">
    <location>
        <begin position="51"/>
        <end position="74"/>
    </location>
</feature>
<dbReference type="RefSeq" id="WP_281000103.1">
    <property type="nucleotide sequence ID" value="NZ_CP069362.1"/>
</dbReference>
<accession>A0ABY8PSR9</accession>
<evidence type="ECO:0000313" key="9">
    <source>
        <dbReference type="Proteomes" id="UP001232493"/>
    </source>
</evidence>
<protein>
    <submittedName>
        <fullName evidence="8">MATE family efflux transporter</fullName>
    </submittedName>
</protein>
<evidence type="ECO:0000256" key="7">
    <source>
        <dbReference type="SAM" id="Phobius"/>
    </source>
</evidence>
<evidence type="ECO:0000256" key="3">
    <source>
        <dbReference type="ARBA" id="ARBA00022475"/>
    </source>
</evidence>
<dbReference type="InterPro" id="IPR048279">
    <property type="entry name" value="MdtK-like"/>
</dbReference>
<feature type="transmembrane region" description="Helical" evidence="7">
    <location>
        <begin position="320"/>
        <end position="344"/>
    </location>
</feature>
<gene>
    <name evidence="8" type="ORF">JRV97_03105</name>
</gene>
<dbReference type="EMBL" id="CP069362">
    <property type="protein sequence ID" value="WGS65558.1"/>
    <property type="molecule type" value="Genomic_DNA"/>
</dbReference>
<comment type="subcellular location">
    <subcellularLocation>
        <location evidence="1">Cell membrane</location>
        <topology evidence="1">Multi-pass membrane protein</topology>
    </subcellularLocation>
</comment>
<dbReference type="Proteomes" id="UP001232493">
    <property type="component" value="Chromosome"/>
</dbReference>
<organism evidence="8 9">
    <name type="scientific">Marinitoga aeolica</name>
    <dbReference type="NCBI Taxonomy" id="2809031"/>
    <lineage>
        <taxon>Bacteria</taxon>
        <taxon>Thermotogati</taxon>
        <taxon>Thermotogota</taxon>
        <taxon>Thermotogae</taxon>
        <taxon>Petrotogales</taxon>
        <taxon>Petrotogaceae</taxon>
        <taxon>Marinitoga</taxon>
    </lineage>
</organism>
<keyword evidence="2" id="KW-0813">Transport</keyword>
<feature type="transmembrane region" description="Helical" evidence="7">
    <location>
        <begin position="168"/>
        <end position="190"/>
    </location>
</feature>
<feature type="transmembrane region" description="Helical" evidence="7">
    <location>
        <begin position="196"/>
        <end position="217"/>
    </location>
</feature>
<sequence length="456" mass="49509">MENETKGTLLLKGDPKIAIRKLSLPMILAMLVQTLYNLVDGIWVAGLGSNALAAIGLFFPIFMIIIALASGLGIGASSEISRKIGEKNKEGADSAAIISILLAIGLGLTTAIILLITIKPILQSIGADGKTLKLTLDYAYILIIFSPLLMFNNVSNGILRGEGDAKKAMYAITAGSLLNIFLDPLFIYGFKLGIKGAAYATVISFSISSFLIIYWMFIKRNTYLNITFKDYTYDNNILKNILKVGIPASLSQISMSIAIFVLNVFAVKAGGDLGVAIFTSSWRIINFGTVPLIGITMAVTTVTGAAYGQRNGEKLSTAHLYSIKFGLIISFIVMITIFIFAPQIAKIFTYSKDGSLIYNDLVKALRVMSLFLPGVPFGMFTSSMFQGIGHGAKSLIVSINRTIIMQVLFSWLYVFIFKIGLSGVWWGIVTGNAVSSVITFTWGRMTIKKLRQIEGI</sequence>
<keyword evidence="3" id="KW-1003">Cell membrane</keyword>